<dbReference type="RefSeq" id="WP_139447864.1">
    <property type="nucleotide sequence ID" value="NZ_SMDR01000002.1"/>
</dbReference>
<comment type="caution">
    <text evidence="1">The sequence shown here is derived from an EMBL/GenBank/DDBJ whole genome shotgun (WGS) entry which is preliminary data.</text>
</comment>
<dbReference type="EMBL" id="SMDR01000002">
    <property type="protein sequence ID" value="TNJ33444.1"/>
    <property type="molecule type" value="Genomic_DNA"/>
</dbReference>
<name>A0A5C4RR53_9GAMM</name>
<dbReference type="PANTHER" id="PTHR33973">
    <property type="entry name" value="OS07G0153300 PROTEIN"/>
    <property type="match status" value="1"/>
</dbReference>
<dbReference type="InterPro" id="IPR010775">
    <property type="entry name" value="DUF1365"/>
</dbReference>
<gene>
    <name evidence="1" type="ORF">E1B00_08750</name>
</gene>
<keyword evidence="2" id="KW-1185">Reference proteome</keyword>
<accession>A0A5C4RR53</accession>
<evidence type="ECO:0000313" key="1">
    <source>
        <dbReference type="EMBL" id="TNJ33444.1"/>
    </source>
</evidence>
<dbReference type="Pfam" id="PF07103">
    <property type="entry name" value="DUF1365"/>
    <property type="match status" value="1"/>
</dbReference>
<reference evidence="1 2" key="1">
    <citation type="submission" date="2019-03" db="EMBL/GenBank/DDBJ databases">
        <title>Arenimonas daejeonensis sp. nov., isolated from compost.</title>
        <authorList>
            <person name="Jeon C.O."/>
        </authorList>
    </citation>
    <scope>NUCLEOTIDE SEQUENCE [LARGE SCALE GENOMIC DNA]</scope>
    <source>
        <strain evidence="1 2">R29</strain>
    </source>
</reference>
<sequence length="257" mass="30098">MALKSAIYEGWVRHRRQAPTAHGFRYRIFQLYLDLSELDQVFAGRWLWSVDRPNLAQFRRRDYYGDPALPLDTAVRDRVEAELGRRPDGPIRLLTHGRYFGKTMNPVSFYYGFRADGETLDWILAEITNTPWNERHAYLLAADQAQARGDSLQWGFDKAFHVSPFMAMQRRYRWSFQPPGDSLRVHMDVFDGEAREFDATLVLERRPLDAHTLASCLARYPLLTVKVAAAIYWQAARLWLKRIPFHPHPDHHARSSR</sequence>
<dbReference type="PANTHER" id="PTHR33973:SF4">
    <property type="entry name" value="OS07G0153300 PROTEIN"/>
    <property type="match status" value="1"/>
</dbReference>
<dbReference type="AlphaFoldDB" id="A0A5C4RR53"/>
<organism evidence="1 2">
    <name type="scientific">Arenimonas terrae</name>
    <dbReference type="NCBI Taxonomy" id="2546226"/>
    <lineage>
        <taxon>Bacteria</taxon>
        <taxon>Pseudomonadati</taxon>
        <taxon>Pseudomonadota</taxon>
        <taxon>Gammaproteobacteria</taxon>
        <taxon>Lysobacterales</taxon>
        <taxon>Lysobacteraceae</taxon>
        <taxon>Arenimonas</taxon>
    </lineage>
</organism>
<protein>
    <submittedName>
        <fullName evidence="1">DUF1365 domain-containing protein</fullName>
    </submittedName>
</protein>
<evidence type="ECO:0000313" key="2">
    <source>
        <dbReference type="Proteomes" id="UP000305760"/>
    </source>
</evidence>
<dbReference type="OrthoDB" id="9778801at2"/>
<dbReference type="Proteomes" id="UP000305760">
    <property type="component" value="Unassembled WGS sequence"/>
</dbReference>
<proteinExistence type="predicted"/>